<dbReference type="EMBL" id="DWWS01000044">
    <property type="protein sequence ID" value="HJC24486.1"/>
    <property type="molecule type" value="Genomic_DNA"/>
</dbReference>
<comment type="caution">
    <text evidence="1">The sequence shown here is derived from an EMBL/GenBank/DDBJ whole genome shotgun (WGS) entry which is preliminary data.</text>
</comment>
<protein>
    <recommendedName>
        <fullName evidence="3">Nif11 domain-containing protein</fullName>
    </recommendedName>
</protein>
<evidence type="ECO:0000313" key="1">
    <source>
        <dbReference type="EMBL" id="HJC24486.1"/>
    </source>
</evidence>
<reference evidence="1" key="2">
    <citation type="submission" date="2021-04" db="EMBL/GenBank/DDBJ databases">
        <authorList>
            <person name="Gilroy R."/>
        </authorList>
    </citation>
    <scope>NUCLEOTIDE SEQUENCE</scope>
    <source>
        <strain evidence="1">USAMLcec2-132</strain>
    </source>
</reference>
<proteinExistence type="predicted"/>
<name>A0A9D2NHS8_9FIRM</name>
<dbReference type="AlphaFoldDB" id="A0A9D2NHS8"/>
<gene>
    <name evidence="1" type="ORF">H9761_12365</name>
</gene>
<evidence type="ECO:0008006" key="3">
    <source>
        <dbReference type="Google" id="ProtNLM"/>
    </source>
</evidence>
<sequence length="102" mass="10539">MTENMKKYLELISKDEEAKKKMAGQENADAGEMKKRIIADAAERGIVLTEEDFAEMSELTEDALGEVAGGGVIACFYGGGSGSGGNGFGFGFGFGNSGGIGD</sequence>
<accession>A0A9D2NHS8</accession>
<reference evidence="1" key="1">
    <citation type="journal article" date="2021" name="PeerJ">
        <title>Extensive microbial diversity within the chicken gut microbiome revealed by metagenomics and culture.</title>
        <authorList>
            <person name="Gilroy R."/>
            <person name="Ravi A."/>
            <person name="Getino M."/>
            <person name="Pursley I."/>
            <person name="Horton D.L."/>
            <person name="Alikhan N.F."/>
            <person name="Baker D."/>
            <person name="Gharbi K."/>
            <person name="Hall N."/>
            <person name="Watson M."/>
            <person name="Adriaenssens E.M."/>
            <person name="Foster-Nyarko E."/>
            <person name="Jarju S."/>
            <person name="Secka A."/>
            <person name="Antonio M."/>
            <person name="Oren A."/>
            <person name="Chaudhuri R.R."/>
            <person name="La Ragione R."/>
            <person name="Hildebrand F."/>
            <person name="Pallen M.J."/>
        </authorList>
    </citation>
    <scope>NUCLEOTIDE SEQUENCE</scope>
    <source>
        <strain evidence="1">USAMLcec2-132</strain>
    </source>
</reference>
<organism evidence="1 2">
    <name type="scientific">Candidatus Eisenbergiella merdavium</name>
    <dbReference type="NCBI Taxonomy" id="2838551"/>
    <lineage>
        <taxon>Bacteria</taxon>
        <taxon>Bacillati</taxon>
        <taxon>Bacillota</taxon>
        <taxon>Clostridia</taxon>
        <taxon>Lachnospirales</taxon>
        <taxon>Lachnospiraceae</taxon>
        <taxon>Eisenbergiella</taxon>
    </lineage>
</organism>
<evidence type="ECO:0000313" key="2">
    <source>
        <dbReference type="Proteomes" id="UP000823891"/>
    </source>
</evidence>
<dbReference type="Proteomes" id="UP000823891">
    <property type="component" value="Unassembled WGS sequence"/>
</dbReference>